<feature type="transmembrane region" description="Helical" evidence="8">
    <location>
        <begin position="103"/>
        <end position="126"/>
    </location>
</feature>
<feature type="region of interest" description="Disordered" evidence="7">
    <location>
        <begin position="158"/>
        <end position="272"/>
    </location>
</feature>
<evidence type="ECO:0000313" key="9">
    <source>
        <dbReference type="EMBL" id="GIG80653.1"/>
    </source>
</evidence>
<comment type="subcellular location">
    <subcellularLocation>
        <location evidence="1">Cell membrane</location>
        <topology evidence="1">Multi-pass membrane protein</topology>
    </subcellularLocation>
</comment>
<keyword evidence="6 8" id="KW-0472">Membrane</keyword>
<evidence type="ECO:0000256" key="2">
    <source>
        <dbReference type="ARBA" id="ARBA00006679"/>
    </source>
</evidence>
<name>A0A8J3M1W2_9ACTN</name>
<sequence length="272" mass="27479">MKRTLQDLASLAARMGVGGIFFANGWHKLEAGLDATGVQFAAIGAPVPDLWAAATMLIELVGGTLLIAGLVVPAIGLLLFVEALAVFIVAAGDTGLPLTGGSIELMVALGAASVLLAVVGAGRISVDHMVVIKRREAEEADDFAADAEADAVIAALREPRPGDVRPGQGPAATQSAGKGADGKGAASVTSPSAEPKAPRSGTPGNAGGTRDAGGTQAGEAKTAEDADRDATVQKPRIRRPKRPDETTESRSEAPPSKKDDVLVAGRRAGEKG</sequence>
<feature type="transmembrane region" description="Helical" evidence="8">
    <location>
        <begin position="65"/>
        <end position="91"/>
    </location>
</feature>
<evidence type="ECO:0000256" key="7">
    <source>
        <dbReference type="SAM" id="MobiDB-lite"/>
    </source>
</evidence>
<keyword evidence="5 8" id="KW-1133">Transmembrane helix</keyword>
<dbReference type="InterPro" id="IPR032808">
    <property type="entry name" value="DoxX"/>
</dbReference>
<accession>A0A8J3M1W2</accession>
<dbReference type="Pfam" id="PF07681">
    <property type="entry name" value="DoxX"/>
    <property type="match status" value="1"/>
</dbReference>
<dbReference type="Proteomes" id="UP000630097">
    <property type="component" value="Unassembled WGS sequence"/>
</dbReference>
<reference evidence="9 10" key="1">
    <citation type="submission" date="2021-01" db="EMBL/GenBank/DDBJ databases">
        <title>Whole genome shotgun sequence of Planotetraspora kaengkrachanensis NBRC 104272.</title>
        <authorList>
            <person name="Komaki H."/>
            <person name="Tamura T."/>
        </authorList>
    </citation>
    <scope>NUCLEOTIDE SEQUENCE [LARGE SCALE GENOMIC DNA]</scope>
    <source>
        <strain evidence="9 10">NBRC 104272</strain>
    </source>
</reference>
<keyword evidence="4 8" id="KW-0812">Transmembrane</keyword>
<gene>
    <name evidence="9" type="ORF">Pka01_37800</name>
</gene>
<dbReference type="GO" id="GO:0005886">
    <property type="term" value="C:plasma membrane"/>
    <property type="evidence" value="ECO:0007669"/>
    <property type="project" value="UniProtKB-SubCell"/>
</dbReference>
<dbReference type="RefSeq" id="WP_203884055.1">
    <property type="nucleotide sequence ID" value="NZ_BAABHH010000014.1"/>
</dbReference>
<evidence type="ECO:0000256" key="5">
    <source>
        <dbReference type="ARBA" id="ARBA00022989"/>
    </source>
</evidence>
<evidence type="ECO:0000256" key="8">
    <source>
        <dbReference type="SAM" id="Phobius"/>
    </source>
</evidence>
<protein>
    <recommendedName>
        <fullName evidence="11">DoxX family membrane protein</fullName>
    </recommendedName>
</protein>
<dbReference type="PANTHER" id="PTHR33452">
    <property type="entry name" value="OXIDOREDUCTASE CATD-RELATED"/>
    <property type="match status" value="1"/>
</dbReference>
<keyword evidence="3" id="KW-1003">Cell membrane</keyword>
<organism evidence="9 10">
    <name type="scientific">Planotetraspora kaengkrachanensis</name>
    <dbReference type="NCBI Taxonomy" id="575193"/>
    <lineage>
        <taxon>Bacteria</taxon>
        <taxon>Bacillati</taxon>
        <taxon>Actinomycetota</taxon>
        <taxon>Actinomycetes</taxon>
        <taxon>Streptosporangiales</taxon>
        <taxon>Streptosporangiaceae</taxon>
        <taxon>Planotetraspora</taxon>
    </lineage>
</organism>
<evidence type="ECO:0000256" key="6">
    <source>
        <dbReference type="ARBA" id="ARBA00023136"/>
    </source>
</evidence>
<comment type="caution">
    <text evidence="9">The sequence shown here is derived from an EMBL/GenBank/DDBJ whole genome shotgun (WGS) entry which is preliminary data.</text>
</comment>
<feature type="compositionally biased region" description="Basic and acidic residues" evidence="7">
    <location>
        <begin position="221"/>
        <end position="231"/>
    </location>
</feature>
<dbReference type="PANTHER" id="PTHR33452:SF1">
    <property type="entry name" value="INNER MEMBRANE PROTEIN YPHA-RELATED"/>
    <property type="match status" value="1"/>
</dbReference>
<keyword evidence="10" id="KW-1185">Reference proteome</keyword>
<dbReference type="AlphaFoldDB" id="A0A8J3M1W2"/>
<feature type="compositionally biased region" description="Basic and acidic residues" evidence="7">
    <location>
        <begin position="242"/>
        <end position="272"/>
    </location>
</feature>
<dbReference type="EMBL" id="BONV01000015">
    <property type="protein sequence ID" value="GIG80653.1"/>
    <property type="molecule type" value="Genomic_DNA"/>
</dbReference>
<dbReference type="InterPro" id="IPR051907">
    <property type="entry name" value="DoxX-like_oxidoreductase"/>
</dbReference>
<evidence type="ECO:0000256" key="1">
    <source>
        <dbReference type="ARBA" id="ARBA00004651"/>
    </source>
</evidence>
<evidence type="ECO:0000313" key="10">
    <source>
        <dbReference type="Proteomes" id="UP000630097"/>
    </source>
</evidence>
<comment type="similarity">
    <text evidence="2">Belongs to the DoxX family.</text>
</comment>
<evidence type="ECO:0008006" key="11">
    <source>
        <dbReference type="Google" id="ProtNLM"/>
    </source>
</evidence>
<proteinExistence type="inferred from homology"/>
<evidence type="ECO:0000256" key="3">
    <source>
        <dbReference type="ARBA" id="ARBA00022475"/>
    </source>
</evidence>
<evidence type="ECO:0000256" key="4">
    <source>
        <dbReference type="ARBA" id="ARBA00022692"/>
    </source>
</evidence>